<dbReference type="AlphaFoldDB" id="A0A1M6GQ72"/>
<evidence type="ECO:0000256" key="9">
    <source>
        <dbReference type="ARBA" id="ARBA00049893"/>
    </source>
</evidence>
<evidence type="ECO:0000256" key="3">
    <source>
        <dbReference type="ARBA" id="ARBA00022679"/>
    </source>
</evidence>
<evidence type="ECO:0000256" key="5">
    <source>
        <dbReference type="ARBA" id="ARBA00022801"/>
    </source>
</evidence>
<dbReference type="Pfam" id="PF02578">
    <property type="entry name" value="Cu-oxidase_4"/>
    <property type="match status" value="1"/>
</dbReference>
<evidence type="ECO:0000256" key="1">
    <source>
        <dbReference type="ARBA" id="ARBA00000553"/>
    </source>
</evidence>
<keyword evidence="12" id="KW-1185">Reference proteome</keyword>
<dbReference type="InterPro" id="IPR038371">
    <property type="entry name" value="Cu_polyphenol_OxRdtase_sf"/>
</dbReference>
<evidence type="ECO:0000256" key="2">
    <source>
        <dbReference type="ARBA" id="ARBA00007353"/>
    </source>
</evidence>
<evidence type="ECO:0000256" key="6">
    <source>
        <dbReference type="ARBA" id="ARBA00022833"/>
    </source>
</evidence>
<dbReference type="Gene3D" id="3.60.140.10">
    <property type="entry name" value="CNF1/YfiH-like putative cysteine hydrolases"/>
    <property type="match status" value="1"/>
</dbReference>
<keyword evidence="6" id="KW-0862">Zinc</keyword>
<dbReference type="STRING" id="1168035.SAMN05444280_11175"/>
<evidence type="ECO:0000256" key="4">
    <source>
        <dbReference type="ARBA" id="ARBA00022723"/>
    </source>
</evidence>
<gene>
    <name evidence="11" type="ORF">SAMN05444280_11175</name>
</gene>
<dbReference type="PANTHER" id="PTHR30616">
    <property type="entry name" value="UNCHARACTERIZED PROTEIN YFIH"/>
    <property type="match status" value="1"/>
</dbReference>
<proteinExistence type="inferred from homology"/>
<comment type="catalytic activity">
    <reaction evidence="8">
        <text>adenosine + phosphate = alpha-D-ribose 1-phosphate + adenine</text>
        <dbReference type="Rhea" id="RHEA:27642"/>
        <dbReference type="ChEBI" id="CHEBI:16335"/>
        <dbReference type="ChEBI" id="CHEBI:16708"/>
        <dbReference type="ChEBI" id="CHEBI:43474"/>
        <dbReference type="ChEBI" id="CHEBI:57720"/>
        <dbReference type="EC" id="2.4.2.1"/>
    </reaction>
    <physiologicalReaction direction="left-to-right" evidence="8">
        <dbReference type="Rhea" id="RHEA:27643"/>
    </physiologicalReaction>
</comment>
<dbReference type="OrthoDB" id="4279at2"/>
<keyword evidence="5" id="KW-0378">Hydrolase</keyword>
<dbReference type="EMBL" id="FQZE01000011">
    <property type="protein sequence ID" value="SHJ12079.1"/>
    <property type="molecule type" value="Genomic_DNA"/>
</dbReference>
<dbReference type="GO" id="GO:0017061">
    <property type="term" value="F:S-methyl-5-thioadenosine phosphorylase activity"/>
    <property type="evidence" value="ECO:0007669"/>
    <property type="project" value="UniProtKB-EC"/>
</dbReference>
<comment type="similarity">
    <text evidence="2 10">Belongs to the purine nucleoside phosphorylase YfiH/LACC1 family.</text>
</comment>
<evidence type="ECO:0000313" key="12">
    <source>
        <dbReference type="Proteomes" id="UP000184050"/>
    </source>
</evidence>
<dbReference type="NCBIfam" id="TIGR00726">
    <property type="entry name" value="peptidoglycan editing factor PgeF"/>
    <property type="match status" value="1"/>
</dbReference>
<evidence type="ECO:0000256" key="7">
    <source>
        <dbReference type="ARBA" id="ARBA00047989"/>
    </source>
</evidence>
<keyword evidence="3" id="KW-0808">Transferase</keyword>
<reference evidence="11 12" key="1">
    <citation type="submission" date="2016-11" db="EMBL/GenBank/DDBJ databases">
        <authorList>
            <person name="Jaros S."/>
            <person name="Januszkiewicz K."/>
            <person name="Wedrychowicz H."/>
        </authorList>
    </citation>
    <scope>NUCLEOTIDE SEQUENCE [LARGE SCALE GENOMIC DNA]</scope>
    <source>
        <strain evidence="11 12">DSM 27063</strain>
    </source>
</reference>
<name>A0A1M6GQ72_9BACT</name>
<evidence type="ECO:0000313" key="11">
    <source>
        <dbReference type="EMBL" id="SHJ12079.1"/>
    </source>
</evidence>
<comment type="catalytic activity">
    <reaction evidence="7">
        <text>adenosine + H2O + H(+) = inosine + NH4(+)</text>
        <dbReference type="Rhea" id="RHEA:24408"/>
        <dbReference type="ChEBI" id="CHEBI:15377"/>
        <dbReference type="ChEBI" id="CHEBI:15378"/>
        <dbReference type="ChEBI" id="CHEBI:16335"/>
        <dbReference type="ChEBI" id="CHEBI:17596"/>
        <dbReference type="ChEBI" id="CHEBI:28938"/>
        <dbReference type="EC" id="3.5.4.4"/>
    </reaction>
    <physiologicalReaction direction="left-to-right" evidence="7">
        <dbReference type="Rhea" id="RHEA:24409"/>
    </physiologicalReaction>
</comment>
<evidence type="ECO:0000256" key="10">
    <source>
        <dbReference type="RuleBase" id="RU361274"/>
    </source>
</evidence>
<dbReference type="SUPFAM" id="SSF64438">
    <property type="entry name" value="CNF1/YfiH-like putative cysteine hydrolases"/>
    <property type="match status" value="1"/>
</dbReference>
<protein>
    <recommendedName>
        <fullName evidence="10">Purine nucleoside phosphorylase</fullName>
    </recommendedName>
</protein>
<organism evidence="11 12">
    <name type="scientific">Tangfeifania diversioriginum</name>
    <dbReference type="NCBI Taxonomy" id="1168035"/>
    <lineage>
        <taxon>Bacteria</taxon>
        <taxon>Pseudomonadati</taxon>
        <taxon>Bacteroidota</taxon>
        <taxon>Bacteroidia</taxon>
        <taxon>Marinilabiliales</taxon>
        <taxon>Prolixibacteraceae</taxon>
        <taxon>Tangfeifania</taxon>
    </lineage>
</organism>
<comment type="catalytic activity">
    <reaction evidence="1">
        <text>inosine + phosphate = alpha-D-ribose 1-phosphate + hypoxanthine</text>
        <dbReference type="Rhea" id="RHEA:27646"/>
        <dbReference type="ChEBI" id="CHEBI:17368"/>
        <dbReference type="ChEBI" id="CHEBI:17596"/>
        <dbReference type="ChEBI" id="CHEBI:43474"/>
        <dbReference type="ChEBI" id="CHEBI:57720"/>
        <dbReference type="EC" id="2.4.2.1"/>
    </reaction>
    <physiologicalReaction direction="left-to-right" evidence="1">
        <dbReference type="Rhea" id="RHEA:27647"/>
    </physiologicalReaction>
</comment>
<accession>A0A1M6GQ72</accession>
<dbReference type="InterPro" id="IPR011324">
    <property type="entry name" value="Cytotoxic_necrot_fac-like_cat"/>
</dbReference>
<dbReference type="GO" id="GO:0005507">
    <property type="term" value="F:copper ion binding"/>
    <property type="evidence" value="ECO:0007669"/>
    <property type="project" value="TreeGrafter"/>
</dbReference>
<dbReference type="Proteomes" id="UP000184050">
    <property type="component" value="Unassembled WGS sequence"/>
</dbReference>
<dbReference type="CDD" id="cd16833">
    <property type="entry name" value="YfiH"/>
    <property type="match status" value="1"/>
</dbReference>
<keyword evidence="4" id="KW-0479">Metal-binding</keyword>
<dbReference type="PANTHER" id="PTHR30616:SF2">
    <property type="entry name" value="PURINE NUCLEOSIDE PHOSPHORYLASE LACC1"/>
    <property type="match status" value="1"/>
</dbReference>
<sequence>MNCSEMDKSKLITYQKFGPYSNLIAFSTTKSTFSGRSNLRFTGNEPGLVQKKREQLANVLDINACQLVFPRQTHTNCVVNLNHIPENEISETDALVTNQPGICLCVQTADCVPVLLFDPDNRAIAAVHAGWRGTVTKIATLTVKKMNRLYGSLPQNLLAVIGPSIGPEVYEVGSEVVKEVRQNIPNPEKTLHKNPTGSFHLNLWEANRQLVLAAGLSNENIEISGECTFKENKKYYSARREGIETGRIVSGIMLC</sequence>
<dbReference type="GO" id="GO:0016787">
    <property type="term" value="F:hydrolase activity"/>
    <property type="evidence" value="ECO:0007669"/>
    <property type="project" value="UniProtKB-KW"/>
</dbReference>
<evidence type="ECO:0000256" key="8">
    <source>
        <dbReference type="ARBA" id="ARBA00048968"/>
    </source>
</evidence>
<comment type="catalytic activity">
    <reaction evidence="9">
        <text>S-methyl-5'-thioadenosine + phosphate = 5-(methylsulfanyl)-alpha-D-ribose 1-phosphate + adenine</text>
        <dbReference type="Rhea" id="RHEA:11852"/>
        <dbReference type="ChEBI" id="CHEBI:16708"/>
        <dbReference type="ChEBI" id="CHEBI:17509"/>
        <dbReference type="ChEBI" id="CHEBI:43474"/>
        <dbReference type="ChEBI" id="CHEBI:58533"/>
        <dbReference type="EC" id="2.4.2.28"/>
    </reaction>
    <physiologicalReaction direction="left-to-right" evidence="9">
        <dbReference type="Rhea" id="RHEA:11853"/>
    </physiologicalReaction>
</comment>
<dbReference type="InterPro" id="IPR003730">
    <property type="entry name" value="Cu_polyphenol_OxRdtase"/>
</dbReference>